<keyword evidence="4" id="KW-0158">Chromosome</keyword>
<evidence type="ECO:0000256" key="12">
    <source>
        <dbReference type="SAM" id="Coils"/>
    </source>
</evidence>
<evidence type="ECO:0000256" key="7">
    <source>
        <dbReference type="ARBA" id="ARBA00022840"/>
    </source>
</evidence>
<comment type="similarity">
    <text evidence="3">Belongs to the SMC family. SMC6 subfamily.</text>
</comment>
<dbReference type="GO" id="GO:0005634">
    <property type="term" value="C:nucleus"/>
    <property type="evidence" value="ECO:0007669"/>
    <property type="project" value="UniProtKB-SubCell"/>
</dbReference>
<keyword evidence="7" id="KW-0067">ATP-binding</keyword>
<evidence type="ECO:0000256" key="8">
    <source>
        <dbReference type="ARBA" id="ARBA00023054"/>
    </source>
</evidence>
<evidence type="ECO:0000313" key="16">
    <source>
        <dbReference type="Proteomes" id="UP000095300"/>
    </source>
</evidence>
<keyword evidence="5" id="KW-0547">Nucleotide-binding</keyword>
<keyword evidence="6" id="KW-0227">DNA damage</keyword>
<dbReference type="GO" id="GO:0003697">
    <property type="term" value="F:single-stranded DNA binding"/>
    <property type="evidence" value="ECO:0007669"/>
    <property type="project" value="TreeGrafter"/>
</dbReference>
<proteinExistence type="inferred from homology"/>
<feature type="coiled-coil region" evidence="12">
    <location>
        <begin position="677"/>
        <end position="866"/>
    </location>
</feature>
<evidence type="ECO:0000256" key="3">
    <source>
        <dbReference type="ARBA" id="ARBA00006793"/>
    </source>
</evidence>
<dbReference type="OrthoDB" id="10072614at2759"/>
<keyword evidence="9" id="KW-0233">DNA recombination</keyword>
<comment type="subcellular location">
    <subcellularLocation>
        <location evidence="2">Chromosome</location>
    </subcellularLocation>
    <subcellularLocation>
        <location evidence="1">Nucleus</location>
    </subcellularLocation>
</comment>
<dbReference type="STRING" id="35570.A0A1I8NV53"/>
<evidence type="ECO:0000259" key="14">
    <source>
        <dbReference type="Pfam" id="PF13476"/>
    </source>
</evidence>
<dbReference type="Pfam" id="PF13476">
    <property type="entry name" value="AAA_23"/>
    <property type="match status" value="1"/>
</dbReference>
<feature type="compositionally biased region" description="Basic residues" evidence="13">
    <location>
        <begin position="1"/>
        <end position="10"/>
    </location>
</feature>
<sequence>MSLSLVRKRKSDSAINESRHNAVPNKRRHCNDNSHHNSSQSQRINASGNENTNRCGKILRMHLTNFMCHSNLLVEFHSRVNFLVGSNGSGKSAVLAALVLGLGGSAKTTNRSRSAKAFIKNGESTAKIEIVMANDGPQPYEPETYGDKITVVRTISMTSGSYVIKDANGHVVSKKVDDLHRILMYHNVQVDNPVFVLNQDSAREFLKDLEPSKNYKLFLKATQIDVVLEKLNDSLHLHRTHVQEIKNYEMKLKREREDIEEHEGKLEELLSFEKLKDVLNQKQTEHAWLLVNLLETKLQEVDDKLEKYKRKELELQNLIQNKDEVNKVLEEEIRTHNEVIATKNHGYDQENRMCREIKNKIEAINKRMGDVKSTQDSLKKKKSRLEKQIEDIKKYTEERSKGNQDDVDSLRAQNEKQIAEYRRQCENDIVPMIENIKRELKLQVDSKSQKEQVVNEIKRRQKDCADEIRLRNANIANVKASAKNKILIYGNHMNDLINDIKRAHQKGMFSKLPRGPLGSYVEVPNSEFRDVVESVIGAGLLGAFLVNSTSDRQVLEKILAKYQAKRPMIITTKFAEAVYDVSKGCVSPPKGTRLLLQEIRCQDPVVMNCLIDRVRIESILLANNKDIAEAITSERENVPRNLCKVIVLRESNLTLEYHPVPNYRMYSNRIRQASFVQVNIEERLRHLENEKLSLENKYKGFENDLSHIAQQIPQDAKLIMEKRDLLAKKENTRREILEKITELEGVEYADYSNEVELLKKEMEETETRLKEVEERLSQTRINLTDITNEKDDLKDELSSKESNLQQIKIEIDELKAKADEVKMKLRSINSNDTSNRNKLNEIQEVIKKISKDRQELSKKLGNYMEAATEKGERIDTELSTEELEEEISKIKAKLKHGKPVSLDPQSMKELIKTKKEALEASQGNFDNIKSSVLTLRKSLKFRFDFLKKLKEHMALLLQLSFSMILKLRNFEGSLDVDHQEKTLKLSVVPRDHNKNAVSSTKSLSGGERSYSTVAFLISLWSCVDHPFYFLDEYDVFTDEVNREYMTRLLVDEGRKRPLRQYSFLTPQDMALMSEDFIKILRLGEPDRG</sequence>
<evidence type="ECO:0000256" key="11">
    <source>
        <dbReference type="ARBA" id="ARBA00023242"/>
    </source>
</evidence>
<feature type="region of interest" description="Disordered" evidence="13">
    <location>
        <begin position="1"/>
        <end position="50"/>
    </location>
</feature>
<dbReference type="GO" id="GO:0000724">
    <property type="term" value="P:double-strand break repair via homologous recombination"/>
    <property type="evidence" value="ECO:0007669"/>
    <property type="project" value="TreeGrafter"/>
</dbReference>
<dbReference type="GO" id="GO:0005524">
    <property type="term" value="F:ATP binding"/>
    <property type="evidence" value="ECO:0007669"/>
    <property type="project" value="UniProtKB-KW"/>
</dbReference>
<evidence type="ECO:0000313" key="15">
    <source>
        <dbReference type="EnsemblMetazoa" id="SCAU002299-PA"/>
    </source>
</evidence>
<dbReference type="GO" id="GO:0035861">
    <property type="term" value="C:site of double-strand break"/>
    <property type="evidence" value="ECO:0007669"/>
    <property type="project" value="TreeGrafter"/>
</dbReference>
<name>A0A1I8NV53_STOCA</name>
<evidence type="ECO:0000256" key="2">
    <source>
        <dbReference type="ARBA" id="ARBA00004286"/>
    </source>
</evidence>
<dbReference type="SUPFAM" id="SSF52540">
    <property type="entry name" value="P-loop containing nucleoside triphosphate hydrolases"/>
    <property type="match status" value="1"/>
</dbReference>
<reference evidence="15" key="1">
    <citation type="submission" date="2020-05" db="UniProtKB">
        <authorList>
            <consortium name="EnsemblMetazoa"/>
        </authorList>
    </citation>
    <scope>IDENTIFICATION</scope>
    <source>
        <strain evidence="15">USDA</strain>
    </source>
</reference>
<evidence type="ECO:0000256" key="4">
    <source>
        <dbReference type="ARBA" id="ARBA00022454"/>
    </source>
</evidence>
<keyword evidence="16" id="KW-1185">Reference proteome</keyword>
<keyword evidence="10" id="KW-0234">DNA repair</keyword>
<organism evidence="15 16">
    <name type="scientific">Stomoxys calcitrans</name>
    <name type="common">Stable fly</name>
    <name type="synonym">Conops calcitrans</name>
    <dbReference type="NCBI Taxonomy" id="35570"/>
    <lineage>
        <taxon>Eukaryota</taxon>
        <taxon>Metazoa</taxon>
        <taxon>Ecdysozoa</taxon>
        <taxon>Arthropoda</taxon>
        <taxon>Hexapoda</taxon>
        <taxon>Insecta</taxon>
        <taxon>Pterygota</taxon>
        <taxon>Neoptera</taxon>
        <taxon>Endopterygota</taxon>
        <taxon>Diptera</taxon>
        <taxon>Brachycera</taxon>
        <taxon>Muscomorpha</taxon>
        <taxon>Muscoidea</taxon>
        <taxon>Muscidae</taxon>
        <taxon>Stomoxys</taxon>
    </lineage>
</organism>
<dbReference type="GO" id="GO:0030915">
    <property type="term" value="C:Smc5-Smc6 complex"/>
    <property type="evidence" value="ECO:0007669"/>
    <property type="project" value="TreeGrafter"/>
</dbReference>
<dbReference type="Proteomes" id="UP000095300">
    <property type="component" value="Unassembled WGS sequence"/>
</dbReference>
<gene>
    <name evidence="15" type="primary">106087659</name>
</gene>
<evidence type="ECO:0000256" key="5">
    <source>
        <dbReference type="ARBA" id="ARBA00022741"/>
    </source>
</evidence>
<evidence type="ECO:0000256" key="1">
    <source>
        <dbReference type="ARBA" id="ARBA00004123"/>
    </source>
</evidence>
<accession>A0A1I8NV53</accession>
<evidence type="ECO:0000256" key="13">
    <source>
        <dbReference type="SAM" id="MobiDB-lite"/>
    </source>
</evidence>
<protein>
    <recommendedName>
        <fullName evidence="14">Rad50/SbcC-type AAA domain-containing protein</fullName>
    </recommendedName>
</protein>
<dbReference type="EnsemblMetazoa" id="SCAU002299-RA">
    <property type="protein sequence ID" value="SCAU002299-PA"/>
    <property type="gene ID" value="SCAU002299"/>
</dbReference>
<keyword evidence="11" id="KW-0539">Nucleus</keyword>
<dbReference type="GO" id="GO:0016887">
    <property type="term" value="F:ATP hydrolysis activity"/>
    <property type="evidence" value="ECO:0007669"/>
    <property type="project" value="InterPro"/>
</dbReference>
<keyword evidence="8 12" id="KW-0175">Coiled coil</keyword>
<evidence type="ECO:0000256" key="6">
    <source>
        <dbReference type="ARBA" id="ARBA00022763"/>
    </source>
</evidence>
<dbReference type="PANTHER" id="PTHR19306:SF6">
    <property type="entry name" value="STRUCTURAL MAINTENANCE OF CHROMOSOMES PROTEIN 6"/>
    <property type="match status" value="1"/>
</dbReference>
<feature type="coiled-coil region" evidence="12">
    <location>
        <begin position="238"/>
        <end position="398"/>
    </location>
</feature>
<dbReference type="AlphaFoldDB" id="A0A1I8NV53"/>
<evidence type="ECO:0000256" key="9">
    <source>
        <dbReference type="ARBA" id="ARBA00023172"/>
    </source>
</evidence>
<dbReference type="PANTHER" id="PTHR19306">
    <property type="entry name" value="STRUCTURAL MAINTENANCE OF CHROMOSOMES 5,6 SMC5, SMC6"/>
    <property type="match status" value="1"/>
</dbReference>
<dbReference type="InterPro" id="IPR027417">
    <property type="entry name" value="P-loop_NTPase"/>
</dbReference>
<dbReference type="Gene3D" id="3.40.50.300">
    <property type="entry name" value="P-loop containing nucleotide triphosphate hydrolases"/>
    <property type="match status" value="2"/>
</dbReference>
<dbReference type="KEGG" id="scac:106087659"/>
<evidence type="ECO:0000256" key="10">
    <source>
        <dbReference type="ARBA" id="ARBA00023204"/>
    </source>
</evidence>
<feature type="domain" description="Rad50/SbcC-type AAA" evidence="14">
    <location>
        <begin position="60"/>
        <end position="297"/>
    </location>
</feature>
<dbReference type="InterPro" id="IPR038729">
    <property type="entry name" value="Rad50/SbcC_AAA"/>
</dbReference>
<dbReference type="VEuPathDB" id="VectorBase:SCAU002299"/>
<dbReference type="GO" id="GO:0003684">
    <property type="term" value="F:damaged DNA binding"/>
    <property type="evidence" value="ECO:0007669"/>
    <property type="project" value="TreeGrafter"/>
</dbReference>